<evidence type="ECO:0000313" key="1">
    <source>
        <dbReference type="EMBL" id="JAH62014.1"/>
    </source>
</evidence>
<dbReference type="EMBL" id="GBXM01046563">
    <property type="protein sequence ID" value="JAH62014.1"/>
    <property type="molecule type" value="Transcribed_RNA"/>
</dbReference>
<protein>
    <submittedName>
        <fullName evidence="1">Uncharacterized protein</fullName>
    </submittedName>
</protein>
<sequence length="75" mass="8840">MGITKWREYWVQMARSWAASKWPSLSTQTNPRSSTIHIHVFGQPPWISIFHESRYVPVDRTVIITWAYSEIIPIP</sequence>
<reference evidence="1" key="1">
    <citation type="submission" date="2014-11" db="EMBL/GenBank/DDBJ databases">
        <authorList>
            <person name="Amaro Gonzalez C."/>
        </authorList>
    </citation>
    <scope>NUCLEOTIDE SEQUENCE</scope>
</reference>
<name>A0A0E9U7X5_ANGAN</name>
<accession>A0A0E9U7X5</accession>
<reference evidence="1" key="2">
    <citation type="journal article" date="2015" name="Fish Shellfish Immunol.">
        <title>Early steps in the European eel (Anguilla anguilla)-Vibrio vulnificus interaction in the gills: Role of the RtxA13 toxin.</title>
        <authorList>
            <person name="Callol A."/>
            <person name="Pajuelo D."/>
            <person name="Ebbesson L."/>
            <person name="Teles M."/>
            <person name="MacKenzie S."/>
            <person name="Amaro C."/>
        </authorList>
    </citation>
    <scope>NUCLEOTIDE SEQUENCE</scope>
</reference>
<organism evidence="1">
    <name type="scientific">Anguilla anguilla</name>
    <name type="common">European freshwater eel</name>
    <name type="synonym">Muraena anguilla</name>
    <dbReference type="NCBI Taxonomy" id="7936"/>
    <lineage>
        <taxon>Eukaryota</taxon>
        <taxon>Metazoa</taxon>
        <taxon>Chordata</taxon>
        <taxon>Craniata</taxon>
        <taxon>Vertebrata</taxon>
        <taxon>Euteleostomi</taxon>
        <taxon>Actinopterygii</taxon>
        <taxon>Neopterygii</taxon>
        <taxon>Teleostei</taxon>
        <taxon>Anguilliformes</taxon>
        <taxon>Anguillidae</taxon>
        <taxon>Anguilla</taxon>
    </lineage>
</organism>
<dbReference type="AlphaFoldDB" id="A0A0E9U7X5"/>
<proteinExistence type="predicted"/>